<accession>A0A7W5ASI4</accession>
<organism evidence="3 4">
    <name type="scientific">Actinoplanes campanulatus</name>
    <dbReference type="NCBI Taxonomy" id="113559"/>
    <lineage>
        <taxon>Bacteria</taxon>
        <taxon>Bacillati</taxon>
        <taxon>Actinomycetota</taxon>
        <taxon>Actinomycetes</taxon>
        <taxon>Micromonosporales</taxon>
        <taxon>Micromonosporaceae</taxon>
        <taxon>Actinoplanes</taxon>
    </lineage>
</organism>
<dbReference type="EMBL" id="JACHXF010000039">
    <property type="protein sequence ID" value="MBB3101490.1"/>
    <property type="molecule type" value="Genomic_DNA"/>
</dbReference>
<sequence>MFPRPLSGRAGSSRQGRWEPSSLPVTVDLIEEWRKEVEVIAMLLLVLAVIVAAVLYILPESEAAAHEDKPDTSDAEPTTLEGALAAHLVRGEVSAATYRGTLARLAERDDERNPLSVPGDDRPDTCPDSRLPRR</sequence>
<dbReference type="Proteomes" id="UP000590749">
    <property type="component" value="Unassembled WGS sequence"/>
</dbReference>
<evidence type="ECO:0000256" key="1">
    <source>
        <dbReference type="SAM" id="MobiDB-lite"/>
    </source>
</evidence>
<proteinExistence type="predicted"/>
<keyword evidence="2" id="KW-1133">Transmembrane helix</keyword>
<keyword evidence="4" id="KW-1185">Reference proteome</keyword>
<feature type="region of interest" description="Disordered" evidence="1">
    <location>
        <begin position="105"/>
        <end position="134"/>
    </location>
</feature>
<feature type="region of interest" description="Disordered" evidence="1">
    <location>
        <begin position="1"/>
        <end position="20"/>
    </location>
</feature>
<protein>
    <submittedName>
        <fullName evidence="3">Uncharacterized protein</fullName>
    </submittedName>
</protein>
<evidence type="ECO:0000256" key="2">
    <source>
        <dbReference type="SAM" id="Phobius"/>
    </source>
</evidence>
<dbReference type="AlphaFoldDB" id="A0A7W5ASI4"/>
<reference evidence="3 4" key="1">
    <citation type="submission" date="2020-08" db="EMBL/GenBank/DDBJ databases">
        <title>Genomic Encyclopedia of Type Strains, Phase III (KMG-III): the genomes of soil and plant-associated and newly described type strains.</title>
        <authorList>
            <person name="Whitman W."/>
        </authorList>
    </citation>
    <scope>NUCLEOTIDE SEQUENCE [LARGE SCALE GENOMIC DNA]</scope>
    <source>
        <strain evidence="3 4">CECT 3287</strain>
    </source>
</reference>
<name>A0A7W5ASI4_9ACTN</name>
<comment type="caution">
    <text evidence="3">The sequence shown here is derived from an EMBL/GenBank/DDBJ whole genome shotgun (WGS) entry which is preliminary data.</text>
</comment>
<gene>
    <name evidence="3" type="ORF">FHR83_009219</name>
</gene>
<evidence type="ECO:0000313" key="4">
    <source>
        <dbReference type="Proteomes" id="UP000590749"/>
    </source>
</evidence>
<evidence type="ECO:0000313" key="3">
    <source>
        <dbReference type="EMBL" id="MBB3101490.1"/>
    </source>
</evidence>
<keyword evidence="2" id="KW-0812">Transmembrane</keyword>
<dbReference type="RefSeq" id="WP_183227899.1">
    <property type="nucleotide sequence ID" value="NZ_BMPW01000042.1"/>
</dbReference>
<feature type="transmembrane region" description="Helical" evidence="2">
    <location>
        <begin position="39"/>
        <end position="58"/>
    </location>
</feature>
<keyword evidence="2" id="KW-0472">Membrane</keyword>